<protein>
    <recommendedName>
        <fullName evidence="2">Serine aminopeptidase S33 domain-containing protein</fullName>
    </recommendedName>
</protein>
<evidence type="ECO:0000313" key="4">
    <source>
        <dbReference type="Proteomes" id="UP000006906"/>
    </source>
</evidence>
<evidence type="ECO:0000313" key="3">
    <source>
        <dbReference type="EMBL" id="PNW78799.1"/>
    </source>
</evidence>
<dbReference type="EMBL" id="CM008970">
    <property type="protein sequence ID" value="PNW78799.1"/>
    <property type="molecule type" value="Genomic_DNA"/>
</dbReference>
<dbReference type="ExpressionAtlas" id="A0A2K3DE38">
    <property type="expression patterns" value="baseline"/>
</dbReference>
<dbReference type="Gramene" id="PNW78799">
    <property type="protein sequence ID" value="PNW78799"/>
    <property type="gene ID" value="CHLRE_09g390541v5"/>
</dbReference>
<evidence type="ECO:0000259" key="2">
    <source>
        <dbReference type="Pfam" id="PF12146"/>
    </source>
</evidence>
<sequence length="636" mass="67025">MACFCGSSAPNQVVPDPIPDFDDTRLYLGQHGYTRRIRNKKGLDLYAYFWPCDPSVPLKGVVQLAHGNATYICFDYLKFVAQGQPNVYAGSWVEAMNKAGFAVAGIDHQGFGRSKGVRSYIDRFQDHVDNLMLLSDHLASNERASFPVHRLPHYLVGHSMGGLAATLACVQRPGRYAGLVLIAPMLSLAHRLRETGNLRYALKLLAAMAPKLEVGDSSTVRHVPWIYDAWDADPYVYDGRMRARNVEEFFKATEQLNWAPGLGAEQEGEEGNGGAEDGAEGAGGKGKEGAEGEGGQDKKRKKGRRRTAKVAPGPDGSPPDMGMMTRVALPLLVFQSERDTHVEPDGARRLIARASTHDKTLRMLTKQWHVLSKEEGWEDLCMETVEWLAARADGRGPTAEAMGGSGGYSTGQQQPPSNHMPQQHHQQSTPEPAQVVAAAAYPGPPEPHPHSEPLSSYHQPEPSATSTSGPAARQQGSYTANGGDAAAAGPMGETLAGHGHPRFPHEQHEADGGVPGVGSGSVAAAHASRDAGAFEEGSSTRPSGLPPLPGSGTGDGSGGGAVPLPPMPGGGHRSIGGLAPLAPIQQRRSLGQPPPELESAPGGAAGVYMGAAAAGSAAGGLPPLRPMTARSRLPPI</sequence>
<dbReference type="GO" id="GO:0016298">
    <property type="term" value="F:lipase activity"/>
    <property type="evidence" value="ECO:0000318"/>
    <property type="project" value="GO_Central"/>
</dbReference>
<dbReference type="FunCoup" id="A0A2K3DE38">
    <property type="interactions" value="801"/>
</dbReference>
<feature type="region of interest" description="Disordered" evidence="1">
    <location>
        <begin position="614"/>
        <end position="636"/>
    </location>
</feature>
<dbReference type="STRING" id="3055.A0A2K3DE38"/>
<feature type="domain" description="Serine aminopeptidase S33" evidence="2">
    <location>
        <begin position="92"/>
        <end position="256"/>
    </location>
</feature>
<gene>
    <name evidence="3" type="ORF">CHLRE_09g390541v5</name>
</gene>
<organism evidence="3 4">
    <name type="scientific">Chlamydomonas reinhardtii</name>
    <name type="common">Chlamydomonas smithii</name>
    <dbReference type="NCBI Taxonomy" id="3055"/>
    <lineage>
        <taxon>Eukaryota</taxon>
        <taxon>Viridiplantae</taxon>
        <taxon>Chlorophyta</taxon>
        <taxon>core chlorophytes</taxon>
        <taxon>Chlorophyceae</taxon>
        <taxon>CS clade</taxon>
        <taxon>Chlamydomonadales</taxon>
        <taxon>Chlamydomonadaceae</taxon>
        <taxon>Chlamydomonas</taxon>
    </lineage>
</organism>
<dbReference type="RefSeq" id="XP_042921140.1">
    <property type="nucleotide sequence ID" value="XM_043065553.1"/>
</dbReference>
<reference evidence="3 4" key="1">
    <citation type="journal article" date="2007" name="Science">
        <title>The Chlamydomonas genome reveals the evolution of key animal and plant functions.</title>
        <authorList>
            <person name="Merchant S.S."/>
            <person name="Prochnik S.E."/>
            <person name="Vallon O."/>
            <person name="Harris E.H."/>
            <person name="Karpowicz S.J."/>
            <person name="Witman G.B."/>
            <person name="Terry A."/>
            <person name="Salamov A."/>
            <person name="Fritz-Laylin L.K."/>
            <person name="Marechal-Drouard L."/>
            <person name="Marshall W.F."/>
            <person name="Qu L.H."/>
            <person name="Nelson D.R."/>
            <person name="Sanderfoot A.A."/>
            <person name="Spalding M.H."/>
            <person name="Kapitonov V.V."/>
            <person name="Ren Q."/>
            <person name="Ferris P."/>
            <person name="Lindquist E."/>
            <person name="Shapiro H."/>
            <person name="Lucas S.M."/>
            <person name="Grimwood J."/>
            <person name="Schmutz J."/>
            <person name="Cardol P."/>
            <person name="Cerutti H."/>
            <person name="Chanfreau G."/>
            <person name="Chen C.L."/>
            <person name="Cognat V."/>
            <person name="Croft M.T."/>
            <person name="Dent R."/>
            <person name="Dutcher S."/>
            <person name="Fernandez E."/>
            <person name="Fukuzawa H."/>
            <person name="Gonzalez-Ballester D."/>
            <person name="Gonzalez-Halphen D."/>
            <person name="Hallmann A."/>
            <person name="Hanikenne M."/>
            <person name="Hippler M."/>
            <person name="Inwood W."/>
            <person name="Jabbari K."/>
            <person name="Kalanon M."/>
            <person name="Kuras R."/>
            <person name="Lefebvre P.A."/>
            <person name="Lemaire S.D."/>
            <person name="Lobanov A.V."/>
            <person name="Lohr M."/>
            <person name="Manuell A."/>
            <person name="Meier I."/>
            <person name="Mets L."/>
            <person name="Mittag M."/>
            <person name="Mittelmeier T."/>
            <person name="Moroney J.V."/>
            <person name="Moseley J."/>
            <person name="Napoli C."/>
            <person name="Nedelcu A.M."/>
            <person name="Niyogi K."/>
            <person name="Novoselov S.V."/>
            <person name="Paulsen I.T."/>
            <person name="Pazour G."/>
            <person name="Purton S."/>
            <person name="Ral J.P."/>
            <person name="Riano-Pachon D.M."/>
            <person name="Riekhof W."/>
            <person name="Rymarquis L."/>
            <person name="Schroda M."/>
            <person name="Stern D."/>
            <person name="Umen J."/>
            <person name="Willows R."/>
            <person name="Wilson N."/>
            <person name="Zimmer S.L."/>
            <person name="Allmer J."/>
            <person name="Balk J."/>
            <person name="Bisova K."/>
            <person name="Chen C.J."/>
            <person name="Elias M."/>
            <person name="Gendler K."/>
            <person name="Hauser C."/>
            <person name="Lamb M.R."/>
            <person name="Ledford H."/>
            <person name="Long J.C."/>
            <person name="Minagawa J."/>
            <person name="Page M.D."/>
            <person name="Pan J."/>
            <person name="Pootakham W."/>
            <person name="Roje S."/>
            <person name="Rose A."/>
            <person name="Stahlberg E."/>
            <person name="Terauchi A.M."/>
            <person name="Yang P."/>
            <person name="Ball S."/>
            <person name="Bowler C."/>
            <person name="Dieckmann C.L."/>
            <person name="Gladyshev V.N."/>
            <person name="Green P."/>
            <person name="Jorgensen R."/>
            <person name="Mayfield S."/>
            <person name="Mueller-Roeber B."/>
            <person name="Rajamani S."/>
            <person name="Sayre R.T."/>
            <person name="Brokstein P."/>
            <person name="Dubchak I."/>
            <person name="Goodstein D."/>
            <person name="Hornick L."/>
            <person name="Huang Y.W."/>
            <person name="Jhaveri J."/>
            <person name="Luo Y."/>
            <person name="Martinez D."/>
            <person name="Ngau W.C."/>
            <person name="Otillar B."/>
            <person name="Poliakov A."/>
            <person name="Porter A."/>
            <person name="Szajkowski L."/>
            <person name="Werner G."/>
            <person name="Zhou K."/>
            <person name="Grigoriev I.V."/>
            <person name="Rokhsar D.S."/>
            <person name="Grossman A.R."/>
        </authorList>
    </citation>
    <scope>NUCLEOTIDE SEQUENCE [LARGE SCALE GENOMIC DNA]</scope>
    <source>
        <strain evidence="4">CC-503</strain>
    </source>
</reference>
<feature type="compositionally biased region" description="Polar residues" evidence="1">
    <location>
        <begin position="462"/>
        <end position="480"/>
    </location>
</feature>
<dbReference type="AlphaFoldDB" id="A0A2K3DE38"/>
<feature type="compositionally biased region" description="Polar residues" evidence="1">
    <location>
        <begin position="419"/>
        <end position="429"/>
    </location>
</feature>
<feature type="region of interest" description="Disordered" evidence="1">
    <location>
        <begin position="585"/>
        <end position="604"/>
    </location>
</feature>
<dbReference type="InterPro" id="IPR022742">
    <property type="entry name" value="Hydrolase_4"/>
</dbReference>
<dbReference type="Pfam" id="PF12146">
    <property type="entry name" value="Hydrolase_4"/>
    <property type="match status" value="1"/>
</dbReference>
<proteinExistence type="predicted"/>
<dbReference type="InterPro" id="IPR051044">
    <property type="entry name" value="MAG_DAG_Lipase"/>
</dbReference>
<evidence type="ECO:0000256" key="1">
    <source>
        <dbReference type="SAM" id="MobiDB-lite"/>
    </source>
</evidence>
<feature type="compositionally biased region" description="Low complexity" evidence="1">
    <location>
        <begin position="312"/>
        <end position="323"/>
    </location>
</feature>
<dbReference type="SUPFAM" id="SSF53474">
    <property type="entry name" value="alpha/beta-Hydrolases"/>
    <property type="match status" value="1"/>
</dbReference>
<feature type="compositionally biased region" description="Gly residues" evidence="1">
    <location>
        <begin position="551"/>
        <end position="561"/>
    </location>
</feature>
<feature type="compositionally biased region" description="Basic residues" evidence="1">
    <location>
        <begin position="298"/>
        <end position="308"/>
    </location>
</feature>
<dbReference type="InParanoid" id="A0A2K3DE38"/>
<dbReference type="InterPro" id="IPR029058">
    <property type="entry name" value="AB_hydrolase_fold"/>
</dbReference>
<feature type="compositionally biased region" description="Gly residues" evidence="1">
    <location>
        <begin position="271"/>
        <end position="284"/>
    </location>
</feature>
<accession>A0A2K3DE38</accession>
<dbReference type="GeneID" id="5720637"/>
<feature type="compositionally biased region" description="Low complexity" evidence="1">
    <location>
        <begin position="430"/>
        <end position="441"/>
    </location>
</feature>
<keyword evidence="4" id="KW-1185">Reference proteome</keyword>
<name>A0A2K3DE38_CHLRE</name>
<dbReference type="PANTHER" id="PTHR11614">
    <property type="entry name" value="PHOSPHOLIPASE-RELATED"/>
    <property type="match status" value="1"/>
</dbReference>
<dbReference type="Gene3D" id="3.40.50.1820">
    <property type="entry name" value="alpha/beta hydrolase"/>
    <property type="match status" value="2"/>
</dbReference>
<dbReference type="KEGG" id="cre:CHLRE_09g390541v5"/>
<dbReference type="OrthoDB" id="2498029at2759"/>
<feature type="region of interest" description="Disordered" evidence="1">
    <location>
        <begin position="263"/>
        <end position="323"/>
    </location>
</feature>
<dbReference type="GO" id="GO:0016020">
    <property type="term" value="C:membrane"/>
    <property type="evidence" value="ECO:0000318"/>
    <property type="project" value="GO_Central"/>
</dbReference>
<feature type="region of interest" description="Disordered" evidence="1">
    <location>
        <begin position="395"/>
        <end position="578"/>
    </location>
</feature>
<dbReference type="Proteomes" id="UP000006906">
    <property type="component" value="Chromosome 9"/>
</dbReference>